<keyword evidence="2" id="KW-1133">Transmembrane helix</keyword>
<feature type="region of interest" description="Disordered" evidence="1">
    <location>
        <begin position="1"/>
        <end position="54"/>
    </location>
</feature>
<dbReference type="EMBL" id="CP098248">
    <property type="protein sequence ID" value="WAV97655.1"/>
    <property type="molecule type" value="Genomic_DNA"/>
</dbReference>
<dbReference type="SUPFAM" id="SSF110997">
    <property type="entry name" value="Sporulation related repeat"/>
    <property type="match status" value="1"/>
</dbReference>
<dbReference type="InterPro" id="IPR052521">
    <property type="entry name" value="Cell_div_SPOR-domain"/>
</dbReference>
<accession>A0ABY7JMI2</accession>
<dbReference type="Gene3D" id="3.30.70.1070">
    <property type="entry name" value="Sporulation related repeat"/>
    <property type="match status" value="1"/>
</dbReference>
<name>A0ABY7JMI2_9BURK</name>
<dbReference type="InterPro" id="IPR036680">
    <property type="entry name" value="SPOR-like_sf"/>
</dbReference>
<feature type="region of interest" description="Disordered" evidence="1">
    <location>
        <begin position="108"/>
        <end position="209"/>
    </location>
</feature>
<dbReference type="Proteomes" id="UP001164794">
    <property type="component" value="Chromosome"/>
</dbReference>
<evidence type="ECO:0000256" key="1">
    <source>
        <dbReference type="SAM" id="MobiDB-lite"/>
    </source>
</evidence>
<feature type="domain" description="SPOR" evidence="3">
    <location>
        <begin position="222"/>
        <end position="301"/>
    </location>
</feature>
<organism evidence="4 5">
    <name type="scientific">Oxalobacter aliiformigenes</name>
    <dbReference type="NCBI Taxonomy" id="2946593"/>
    <lineage>
        <taxon>Bacteria</taxon>
        <taxon>Pseudomonadati</taxon>
        <taxon>Pseudomonadota</taxon>
        <taxon>Betaproteobacteria</taxon>
        <taxon>Burkholderiales</taxon>
        <taxon>Oxalobacteraceae</taxon>
        <taxon>Oxalobacter</taxon>
    </lineage>
</organism>
<evidence type="ECO:0000259" key="3">
    <source>
        <dbReference type="PROSITE" id="PS51724"/>
    </source>
</evidence>
<dbReference type="PROSITE" id="PS51724">
    <property type="entry name" value="SPOR"/>
    <property type="match status" value="1"/>
</dbReference>
<keyword evidence="2" id="KW-0472">Membrane</keyword>
<gene>
    <name evidence="4" type="ORF">NB645_02630</name>
</gene>
<keyword evidence="5" id="KW-1185">Reference proteome</keyword>
<keyword evidence="2" id="KW-0812">Transmembrane</keyword>
<feature type="compositionally biased region" description="Basic and acidic residues" evidence="1">
    <location>
        <begin position="170"/>
        <end position="205"/>
    </location>
</feature>
<dbReference type="InterPro" id="IPR007730">
    <property type="entry name" value="SPOR-like_dom"/>
</dbReference>
<dbReference type="PANTHER" id="PTHR38687">
    <property type="entry name" value="CELL DIVISION PROTEIN DEDD-RELATED"/>
    <property type="match status" value="1"/>
</dbReference>
<dbReference type="Pfam" id="PF05036">
    <property type="entry name" value="SPOR"/>
    <property type="match status" value="1"/>
</dbReference>
<sequence>MSRFSFFRWGKSKSDADRSSGDSGRFVADSVDRKKVPEQNSSSDPHLPEKKRARRRLVGSVTLVLAAIIVLPMIFESKPKQATPDLLIDIPSRDKSLQTAANSQAVTSSADVAGAADAPASSGQSPADGIAPVSRPEQDAGQEATPAQTAVSVKDDTVSPVQEKPSAVQDQEKDLQRKAAEKQARAEKEKQLKAEKARQEKAKADEDADPIGKMIADKNNASAKSDKQMIQVAALASQQKVTELQARLSKAGIRSHTQKVKAKNGEERIRVRVGPFSSRGEVDSVCSKLKAMGLSCTLVSN</sequence>
<proteinExistence type="predicted"/>
<feature type="compositionally biased region" description="Low complexity" evidence="1">
    <location>
        <begin position="108"/>
        <end position="127"/>
    </location>
</feature>
<evidence type="ECO:0000256" key="2">
    <source>
        <dbReference type="SAM" id="Phobius"/>
    </source>
</evidence>
<protein>
    <submittedName>
        <fullName evidence="4">SPOR domain-containing protein</fullName>
    </submittedName>
</protein>
<evidence type="ECO:0000313" key="4">
    <source>
        <dbReference type="EMBL" id="WAV97655.1"/>
    </source>
</evidence>
<dbReference type="PANTHER" id="PTHR38687:SF1">
    <property type="entry name" value="CELL DIVISION PROTEIN DEDD"/>
    <property type="match status" value="1"/>
</dbReference>
<evidence type="ECO:0000313" key="5">
    <source>
        <dbReference type="Proteomes" id="UP001164794"/>
    </source>
</evidence>
<dbReference type="RefSeq" id="WP_269265154.1">
    <property type="nucleotide sequence ID" value="NZ_CP098248.1"/>
</dbReference>
<feature type="transmembrane region" description="Helical" evidence="2">
    <location>
        <begin position="57"/>
        <end position="75"/>
    </location>
</feature>
<reference evidence="4" key="1">
    <citation type="journal article" date="2022" name="Front. Microbiol.">
        <title>New perspectives on an old grouping: The genomic and phenotypic variability of Oxalobacter formigenes and the implications for calcium oxalate stone prevention.</title>
        <authorList>
            <person name="Chmiel J.A."/>
            <person name="Carr C."/>
            <person name="Stuivenberg G.A."/>
            <person name="Venema R."/>
            <person name="Chanyi R.M."/>
            <person name="Al K.F."/>
            <person name="Giguere D."/>
            <person name="Say H."/>
            <person name="Akouris P.P."/>
            <person name="Dominguez Romero S.A."/>
            <person name="Kwong A."/>
            <person name="Tai V."/>
            <person name="Koval S.F."/>
            <person name="Razvi H."/>
            <person name="Bjazevic J."/>
            <person name="Burton J.P."/>
        </authorList>
    </citation>
    <scope>NUCLEOTIDE SEQUENCE</scope>
    <source>
        <strain evidence="4">HOxNP-1</strain>
    </source>
</reference>